<dbReference type="PANTHER" id="PTHR13633">
    <property type="entry name" value="MITOCHONDRIAL TRANSCRIPTION RESCUE FACTOR 1"/>
    <property type="match status" value="1"/>
</dbReference>
<dbReference type="AlphaFoldDB" id="A0A0C1KH76"/>
<dbReference type="SMART" id="SM00363">
    <property type="entry name" value="S4"/>
    <property type="match status" value="1"/>
</dbReference>
<dbReference type="InterPro" id="IPR040591">
    <property type="entry name" value="RqcP2_RBD"/>
</dbReference>
<organism evidence="1 2">
    <name type="scientific">Streptococcus constellatus</name>
    <dbReference type="NCBI Taxonomy" id="76860"/>
    <lineage>
        <taxon>Bacteria</taxon>
        <taxon>Bacillati</taxon>
        <taxon>Bacillota</taxon>
        <taxon>Bacilli</taxon>
        <taxon>Lactobacillales</taxon>
        <taxon>Streptococcaceae</taxon>
        <taxon>Streptococcus</taxon>
        <taxon>Streptococcus anginosus group</taxon>
    </lineage>
</organism>
<dbReference type="InterPro" id="IPR048443">
    <property type="entry name" value="RqcP2_N"/>
</dbReference>
<dbReference type="eggNOG" id="COG2302">
    <property type="taxonomic scope" value="Bacteria"/>
</dbReference>
<dbReference type="InterPro" id="IPR036986">
    <property type="entry name" value="S4_RNA-bd_sf"/>
</dbReference>
<evidence type="ECO:0000313" key="2">
    <source>
        <dbReference type="Proteomes" id="UP000031339"/>
    </source>
</evidence>
<dbReference type="Pfam" id="PF01479">
    <property type="entry name" value="S4"/>
    <property type="match status" value="1"/>
</dbReference>
<dbReference type="InterPro" id="IPR002942">
    <property type="entry name" value="S4_RNA-bd"/>
</dbReference>
<dbReference type="CDD" id="cd00165">
    <property type="entry name" value="S4"/>
    <property type="match status" value="1"/>
</dbReference>
<dbReference type="PROSITE" id="PS50889">
    <property type="entry name" value="S4"/>
    <property type="match status" value="1"/>
</dbReference>
<dbReference type="Proteomes" id="UP000031339">
    <property type="component" value="Unassembled WGS sequence"/>
</dbReference>
<comment type="caution">
    <text evidence="1">The sequence shown here is derived from an EMBL/GenBank/DDBJ whole genome shotgun (WGS) entry which is preliminary data.</text>
</comment>
<dbReference type="Pfam" id="PF21278">
    <property type="entry name" value="YlmH_1st"/>
    <property type="match status" value="1"/>
</dbReference>
<proteinExistence type="predicted"/>
<dbReference type="InterPro" id="IPR012677">
    <property type="entry name" value="Nucleotide-bd_a/b_plait_sf"/>
</dbReference>
<evidence type="ECO:0000313" key="1">
    <source>
        <dbReference type="EMBL" id="KIC78212.1"/>
    </source>
</evidence>
<dbReference type="OrthoDB" id="9812787at2"/>
<reference evidence="1 2" key="1">
    <citation type="submission" date="2014-12" db="EMBL/GenBank/DDBJ databases">
        <title>Partial genome sequence of Streptococcus constellatus KCOM 1650 (= ChDC B144).</title>
        <authorList>
            <person name="Kook J.-K."/>
            <person name="Park S.-N."/>
            <person name="Lim Y.K."/>
            <person name="Jo E."/>
        </authorList>
    </citation>
    <scope>NUCLEOTIDE SEQUENCE [LARGE SCALE GENOMIC DNA]</scope>
    <source>
        <strain evidence="1 2">KCOM 1650</strain>
    </source>
</reference>
<dbReference type="Gene3D" id="3.30.1370.160">
    <property type="match status" value="1"/>
</dbReference>
<dbReference type="PANTHER" id="PTHR13633:SF3">
    <property type="entry name" value="MITOCHONDRIAL TRANSCRIPTION RESCUE FACTOR 1"/>
    <property type="match status" value="1"/>
</dbReference>
<dbReference type="Pfam" id="PF17774">
    <property type="entry name" value="YlmH_RBD"/>
    <property type="match status" value="1"/>
</dbReference>
<name>A0A0C1KH76_STRCV</name>
<dbReference type="GO" id="GO:0003723">
    <property type="term" value="F:RNA binding"/>
    <property type="evidence" value="ECO:0007669"/>
    <property type="project" value="InterPro"/>
</dbReference>
<accession>A0A0C1KH76</accession>
<protein>
    <submittedName>
        <fullName evidence="1">RNA-binding protein</fullName>
    </submittedName>
</protein>
<dbReference type="Gene3D" id="3.30.70.330">
    <property type="match status" value="1"/>
</dbReference>
<dbReference type="EMBL" id="JWIY01000001">
    <property type="protein sequence ID" value="KIC78212.1"/>
    <property type="molecule type" value="Genomic_DNA"/>
</dbReference>
<dbReference type="Gene3D" id="3.10.290.10">
    <property type="entry name" value="RNA-binding S4 domain"/>
    <property type="match status" value="1"/>
</dbReference>
<dbReference type="STRING" id="862969.SCI_0496"/>
<gene>
    <name evidence="1" type="ORF">RN79_01140</name>
</gene>
<dbReference type="SUPFAM" id="SSF55174">
    <property type="entry name" value="Alpha-L RNA-binding motif"/>
    <property type="match status" value="1"/>
</dbReference>
<dbReference type="RefSeq" id="WP_003070141.1">
    <property type="nucleotide sequence ID" value="NZ_CAJPUH010000004.1"/>
</dbReference>
<dbReference type="GeneID" id="93848441"/>
<sequence>MRNIKHLYQHFTEEDREFVDKSLEKMQRVEDSYSFEVTSFVNPHQVEILRNLGNHLQLQIFSSSDYYTSELAKVIIAPLYYELQVSDFEIDLLEISYANKFHHLTHSQIMGTVLNQLGIERKVFGDILVASGRAQIMVDRKFTQFFIDHISRIAKTSVKLKQVDFSQLIAVQADSKLRDVLVSSMRLDKVLAASFRLSRSVATKLIATKQVRVNYSMLDNPSHHLLLNDLISVRGYGRVKVLRENGFSKNGKYKLTVELLSSK</sequence>